<reference evidence="3" key="1">
    <citation type="journal article" date="2019" name="Int. J. Syst. Evol. Microbiol.">
        <title>The Global Catalogue of Microorganisms (GCM) 10K type strain sequencing project: providing services to taxonomists for standard genome sequencing and annotation.</title>
        <authorList>
            <consortium name="The Broad Institute Genomics Platform"/>
            <consortium name="The Broad Institute Genome Sequencing Center for Infectious Disease"/>
            <person name="Wu L."/>
            <person name="Ma J."/>
        </authorList>
    </citation>
    <scope>NUCLEOTIDE SEQUENCE [LARGE SCALE GENOMIC DNA]</scope>
    <source>
        <strain evidence="3">JCM 18952</strain>
    </source>
</reference>
<dbReference type="EMBL" id="BAABLK010000025">
    <property type="protein sequence ID" value="GAA5226958.1"/>
    <property type="molecule type" value="Genomic_DNA"/>
</dbReference>
<protein>
    <recommendedName>
        <fullName evidence="4">Colicin import membrane protein</fullName>
    </recommendedName>
</protein>
<evidence type="ECO:0008006" key="4">
    <source>
        <dbReference type="Google" id="ProtNLM"/>
    </source>
</evidence>
<keyword evidence="3" id="KW-1185">Reference proteome</keyword>
<accession>A0ABP9TM67</accession>
<evidence type="ECO:0000313" key="2">
    <source>
        <dbReference type="EMBL" id="GAA5226958.1"/>
    </source>
</evidence>
<organism evidence="2 3">
    <name type="scientific">Paeniglutamicibacter antarcticus</name>
    <dbReference type="NCBI Taxonomy" id="494023"/>
    <lineage>
        <taxon>Bacteria</taxon>
        <taxon>Bacillati</taxon>
        <taxon>Actinomycetota</taxon>
        <taxon>Actinomycetes</taxon>
        <taxon>Micrococcales</taxon>
        <taxon>Micrococcaceae</taxon>
        <taxon>Paeniglutamicibacter</taxon>
    </lineage>
</organism>
<feature type="region of interest" description="Disordered" evidence="1">
    <location>
        <begin position="355"/>
        <end position="399"/>
    </location>
</feature>
<proteinExistence type="predicted"/>
<evidence type="ECO:0000256" key="1">
    <source>
        <dbReference type="SAM" id="MobiDB-lite"/>
    </source>
</evidence>
<sequence length="399" mass="43389">MSEEVEDVLEGMMRQSLVAGSQLAEQLARVRQQLLRNAEQRSEQAAVEAQRSIAADRALMHSVLVPATRDEWWEGAQPEQITRAHTLAEAWKDYDPAAQAASEKIKVEVKNRYGIDTSDLQGDGEYLQDHIAVQQRLEAAAKAAKEHAEAMALVAAAQAEEINRRAVDLHQEMARHQVPREYLANDDLVSALQHSQASLGTEAEPQADRAVAERLHLIEHNGINGPSIEELKKEIGANYTGTRDSHFADAEFLSAARDWHESKTLAEGGFVEKGNTGLEARYEKAEKELFARIGPMGQDIEDKVLKDPNTQTPSASVKTSEAEQATVPAYGSAEHYAAFEASLQGTGTDAQIKGRVAAARGQATPPRAAVQAPTKTPKARKARAGAGAGRERSQDGPTR</sequence>
<comment type="caution">
    <text evidence="2">The sequence shown here is derived from an EMBL/GenBank/DDBJ whole genome shotgun (WGS) entry which is preliminary data.</text>
</comment>
<feature type="compositionally biased region" description="Basic and acidic residues" evidence="1">
    <location>
        <begin position="389"/>
        <end position="399"/>
    </location>
</feature>
<dbReference type="Proteomes" id="UP001501257">
    <property type="component" value="Unassembled WGS sequence"/>
</dbReference>
<name>A0ABP9TM67_9MICC</name>
<gene>
    <name evidence="2" type="ORF">GCM10025778_14910</name>
</gene>
<evidence type="ECO:0000313" key="3">
    <source>
        <dbReference type="Proteomes" id="UP001501257"/>
    </source>
</evidence>